<dbReference type="GO" id="GO:0003954">
    <property type="term" value="F:NADH dehydrogenase activity"/>
    <property type="evidence" value="ECO:0007669"/>
    <property type="project" value="InterPro"/>
</dbReference>
<keyword evidence="5" id="KW-0520">NAD</keyword>
<dbReference type="AlphaFoldDB" id="A0A485A4S1"/>
<organism evidence="7 8">
    <name type="scientific">Kluyvera cryocrescens</name>
    <name type="common">Kluyvera citrophila</name>
    <dbReference type="NCBI Taxonomy" id="580"/>
    <lineage>
        <taxon>Bacteria</taxon>
        <taxon>Pseudomonadati</taxon>
        <taxon>Pseudomonadota</taxon>
        <taxon>Gammaproteobacteria</taxon>
        <taxon>Enterobacterales</taxon>
        <taxon>Enterobacteriaceae</taxon>
        <taxon>Kluyvera</taxon>
    </lineage>
</organism>
<dbReference type="InterPro" id="IPR045024">
    <property type="entry name" value="NDH-2"/>
</dbReference>
<dbReference type="PANTHER" id="PTHR43706:SF9">
    <property type="entry name" value="TYPE II NADH:QUINONE OXIDOREDUCTASE"/>
    <property type="match status" value="1"/>
</dbReference>
<keyword evidence="3" id="KW-0274">FAD</keyword>
<feature type="domain" description="FAD/NAD(P)-binding" evidence="6">
    <location>
        <begin position="2"/>
        <end position="165"/>
    </location>
</feature>
<name>A0A485A4S1_KLUCR</name>
<dbReference type="InterPro" id="IPR036188">
    <property type="entry name" value="FAD/NAD-bd_sf"/>
</dbReference>
<sequence length="165" mass="17790">MKEHCIFLDNPHQARRFHQEMLNLFLKYSANLGANGKVNIAIVGGGATGVELSAELHNAVKQLHSYGYKGLSNEALNVTLVEAGERILPALPPRISGAAHSELTKMGVRVLTQTMVTSADEGGLHTKDGEYIAADLMVWAAGIKAPDFMKDIGGLETNRINQLVV</sequence>
<dbReference type="GO" id="GO:0008137">
    <property type="term" value="F:NADH dehydrogenase (ubiquinone) activity"/>
    <property type="evidence" value="ECO:0007669"/>
    <property type="project" value="TreeGrafter"/>
</dbReference>
<dbReference type="EC" id="1.6.99.3" evidence="7"/>
<dbReference type="Proteomes" id="UP000401081">
    <property type="component" value="Unassembled WGS sequence"/>
</dbReference>
<reference evidence="7 8" key="1">
    <citation type="submission" date="2019-03" db="EMBL/GenBank/DDBJ databases">
        <authorList>
            <consortium name="Pathogen Informatics"/>
        </authorList>
    </citation>
    <scope>NUCLEOTIDE SEQUENCE [LARGE SCALE GENOMIC DNA]</scope>
    <source>
        <strain evidence="7 8">NCTC12993</strain>
    </source>
</reference>
<dbReference type="Gene3D" id="3.50.50.100">
    <property type="match status" value="1"/>
</dbReference>
<evidence type="ECO:0000256" key="3">
    <source>
        <dbReference type="ARBA" id="ARBA00022827"/>
    </source>
</evidence>
<dbReference type="InterPro" id="IPR023753">
    <property type="entry name" value="FAD/NAD-binding_dom"/>
</dbReference>
<evidence type="ECO:0000313" key="8">
    <source>
        <dbReference type="Proteomes" id="UP000401081"/>
    </source>
</evidence>
<keyword evidence="4 7" id="KW-0560">Oxidoreductase</keyword>
<evidence type="ECO:0000313" key="7">
    <source>
        <dbReference type="EMBL" id="VFS54768.1"/>
    </source>
</evidence>
<protein>
    <submittedName>
        <fullName evidence="7">NADH dehydrogenase</fullName>
        <ecNumber evidence="7">1.6.99.3</ecNumber>
    </submittedName>
</protein>
<evidence type="ECO:0000256" key="4">
    <source>
        <dbReference type="ARBA" id="ARBA00023002"/>
    </source>
</evidence>
<evidence type="ECO:0000259" key="6">
    <source>
        <dbReference type="Pfam" id="PF07992"/>
    </source>
</evidence>
<evidence type="ECO:0000256" key="1">
    <source>
        <dbReference type="ARBA" id="ARBA00005272"/>
    </source>
</evidence>
<keyword evidence="2" id="KW-0285">Flavoprotein</keyword>
<dbReference type="EMBL" id="CAADJD010000001">
    <property type="protein sequence ID" value="VFS54768.1"/>
    <property type="molecule type" value="Genomic_DNA"/>
</dbReference>
<gene>
    <name evidence="7" type="primary">ndh_2</name>
    <name evidence="7" type="ORF">NCTC12993_00011</name>
</gene>
<proteinExistence type="inferred from homology"/>
<evidence type="ECO:0000256" key="5">
    <source>
        <dbReference type="ARBA" id="ARBA00023027"/>
    </source>
</evidence>
<comment type="similarity">
    <text evidence="1">Belongs to the NADH dehydrogenase family.</text>
</comment>
<keyword evidence="8" id="KW-1185">Reference proteome</keyword>
<dbReference type="Pfam" id="PF07992">
    <property type="entry name" value="Pyr_redox_2"/>
    <property type="match status" value="1"/>
</dbReference>
<accession>A0A485A4S1</accession>
<evidence type="ECO:0000256" key="2">
    <source>
        <dbReference type="ARBA" id="ARBA00022630"/>
    </source>
</evidence>
<dbReference type="SUPFAM" id="SSF51905">
    <property type="entry name" value="FAD/NAD(P)-binding domain"/>
    <property type="match status" value="1"/>
</dbReference>
<dbReference type="PANTHER" id="PTHR43706">
    <property type="entry name" value="NADH DEHYDROGENASE"/>
    <property type="match status" value="1"/>
</dbReference>